<reference evidence="2 3" key="1">
    <citation type="submission" date="2019-06" db="EMBL/GenBank/DDBJ databases">
        <title>New taxonomy in bacterial strain CC-CFT640, isolated from vineyard.</title>
        <authorList>
            <person name="Lin S.-Y."/>
            <person name="Tsai C.-F."/>
            <person name="Young C.-C."/>
        </authorList>
    </citation>
    <scope>NUCLEOTIDE SEQUENCE [LARGE SCALE GENOMIC DNA]</scope>
    <source>
        <strain evidence="2 3">CC-CFT640</strain>
    </source>
</reference>
<dbReference type="GO" id="GO:0016787">
    <property type="term" value="F:hydrolase activity"/>
    <property type="evidence" value="ECO:0007669"/>
    <property type="project" value="UniProtKB-KW"/>
</dbReference>
<dbReference type="Gene3D" id="3.40.50.1820">
    <property type="entry name" value="alpha/beta hydrolase"/>
    <property type="match status" value="1"/>
</dbReference>
<evidence type="ECO:0000313" key="3">
    <source>
        <dbReference type="Proteomes" id="UP000321638"/>
    </source>
</evidence>
<dbReference type="Proteomes" id="UP000321638">
    <property type="component" value="Unassembled WGS sequence"/>
</dbReference>
<name>A0A5C8PVI7_9HYPH</name>
<keyword evidence="2" id="KW-0378">Hydrolase</keyword>
<protein>
    <submittedName>
        <fullName evidence="2">Dienelactone hydrolase family protein</fullName>
    </submittedName>
</protein>
<dbReference type="EMBL" id="VDUZ01000001">
    <property type="protein sequence ID" value="TXL82206.1"/>
    <property type="molecule type" value="Genomic_DNA"/>
</dbReference>
<evidence type="ECO:0000259" key="1">
    <source>
        <dbReference type="Pfam" id="PF01738"/>
    </source>
</evidence>
<dbReference type="InterPro" id="IPR051049">
    <property type="entry name" value="Dienelactone_hydrolase-like"/>
</dbReference>
<evidence type="ECO:0000313" key="2">
    <source>
        <dbReference type="EMBL" id="TXL82206.1"/>
    </source>
</evidence>
<dbReference type="Pfam" id="PF01738">
    <property type="entry name" value="DLH"/>
    <property type="match status" value="1"/>
</dbReference>
<dbReference type="InterPro" id="IPR002925">
    <property type="entry name" value="Dienelactn_hydro"/>
</dbReference>
<dbReference type="RefSeq" id="WP_147844908.1">
    <property type="nucleotide sequence ID" value="NZ_VDUZ01000001.1"/>
</dbReference>
<proteinExistence type="predicted"/>
<keyword evidence="3" id="KW-1185">Reference proteome</keyword>
<gene>
    <name evidence="2" type="ORF">FHP25_00455</name>
</gene>
<dbReference type="AlphaFoldDB" id="A0A5C8PVI7"/>
<dbReference type="PANTHER" id="PTHR46623">
    <property type="entry name" value="CARBOXYMETHYLENEBUTENOLIDASE-RELATED"/>
    <property type="match status" value="1"/>
</dbReference>
<feature type="domain" description="Dienelactone hydrolase" evidence="1">
    <location>
        <begin position="25"/>
        <end position="245"/>
    </location>
</feature>
<dbReference type="SUPFAM" id="SSF53474">
    <property type="entry name" value="alpha/beta-Hydrolases"/>
    <property type="match status" value="1"/>
</dbReference>
<dbReference type="InterPro" id="IPR029058">
    <property type="entry name" value="AB_hydrolase_fold"/>
</dbReference>
<dbReference type="OrthoDB" id="9787933at2"/>
<organism evidence="2 3">
    <name type="scientific">Vineibacter terrae</name>
    <dbReference type="NCBI Taxonomy" id="2586908"/>
    <lineage>
        <taxon>Bacteria</taxon>
        <taxon>Pseudomonadati</taxon>
        <taxon>Pseudomonadota</taxon>
        <taxon>Alphaproteobacteria</taxon>
        <taxon>Hyphomicrobiales</taxon>
        <taxon>Vineibacter</taxon>
    </lineage>
</organism>
<comment type="caution">
    <text evidence="2">The sequence shown here is derived from an EMBL/GenBank/DDBJ whole genome shotgun (WGS) entry which is preliminary data.</text>
</comment>
<dbReference type="PANTHER" id="PTHR46623:SF10">
    <property type="entry name" value="CARBOXYMETHYLENEBUTENOLIDASE HOMOLOG"/>
    <property type="match status" value="1"/>
</dbReference>
<sequence length="246" mass="26813">MIESDLDIPTGDGRMNTFSVRLAQGGPHPAVVMLMDAAGVRGALRDIARRLAASGYVVFVPNLYYRTSRNFVAGPLRDHPDVEKNKAEMTRHRSAIGHAEVSRDIGALLDHIAADPAVRRGKVGTVGYCMSGAYVVTTAASWPDRIACGAAFYGTRLMADAPDAPWRRLGEIRAELHFAFAEIDSYVPPDEVAAFRKHLAEAPFRSTVEILPGTGHGYAFTDSASFNKPAAEQHFHATLALFRRHL</sequence>
<accession>A0A5C8PVI7</accession>